<evidence type="ECO:0000313" key="6">
    <source>
        <dbReference type="EMBL" id="MDT8999141.1"/>
    </source>
</evidence>
<keyword evidence="3 6" id="KW-0067">ATP-binding</keyword>
<dbReference type="InterPro" id="IPR050221">
    <property type="entry name" value="26S_Proteasome_ATPase"/>
</dbReference>
<dbReference type="InterPro" id="IPR003959">
    <property type="entry name" value="ATPase_AAA_core"/>
</dbReference>
<dbReference type="InterPro" id="IPR003593">
    <property type="entry name" value="AAA+_ATPase"/>
</dbReference>
<accession>A0ABU3P990</accession>
<sequence>MTLATQHGGEPREEAAAGTRSPAAAAPSIEREAWRERLCVALRGAAVDAGLASPSSAPSGRLRELARRFGLSALELDILAALWVSAFDAELRATLAAREAYSAQLTVRSLSSLHGHAARVRLPSDSPLLLWQMVVEHGLIDGGAALALDPALLPWLEGEHELDRALVGRVALLRTGDALADWPVAATAARVQAAWQQGQPVRVHIVAADALAGPWFAAAVGKRLGLAVLAASAGALRDGEHDALRLQRQAWLDGCPLCLNLADVALARPRGVKPYPLQFLCATATAAAQPGESTPAFPQQTSAAPATTASTAPIDDLADEWLIAGEPACVLSIELPPPGPEERLQLWRSLWPPVAAWPTAALQDLALSHDAGLADIAAAAAAAPADAQQARQFLRARGRGGLAQLARRIDAQFGWDDLILPAEPLQRLHDIAFEARERNRLWAEAAAARLFPYGRGLVALFAGPPGTGKTMAAQVIASELGLDLLAVDLSAIVSKWVGETAQHLQTLLSAPAAQRAVLFFDEADALYAKRVEEVRDAQDRFANLDTSHLMTALEAYPGIVLLASNLKGNIDSAFLRRIRHVVDFPKPELEARLRIWHGAVAALFGPAEATRLNAALRCVARIEATGAQIKNAALSAAFAARQAQQAADALLLGRLLARELAKEGAGVSERELAAMLAADTGSAS</sequence>
<evidence type="ECO:0000313" key="7">
    <source>
        <dbReference type="Proteomes" id="UP001246372"/>
    </source>
</evidence>
<dbReference type="EMBL" id="JAVXZY010000002">
    <property type="protein sequence ID" value="MDT8999141.1"/>
    <property type="molecule type" value="Genomic_DNA"/>
</dbReference>
<feature type="compositionally biased region" description="Low complexity" evidence="4">
    <location>
        <begin position="294"/>
        <end position="309"/>
    </location>
</feature>
<name>A0ABU3P990_9BURK</name>
<comment type="similarity">
    <text evidence="1">Belongs to the AAA ATPase family.</text>
</comment>
<dbReference type="SMART" id="SM00382">
    <property type="entry name" value="AAA"/>
    <property type="match status" value="1"/>
</dbReference>
<proteinExistence type="inferred from homology"/>
<dbReference type="Proteomes" id="UP001246372">
    <property type="component" value="Unassembled WGS sequence"/>
</dbReference>
<keyword evidence="7" id="KW-1185">Reference proteome</keyword>
<dbReference type="Pfam" id="PF00004">
    <property type="entry name" value="AAA"/>
    <property type="match status" value="1"/>
</dbReference>
<dbReference type="SUPFAM" id="SSF52540">
    <property type="entry name" value="P-loop containing nucleoside triphosphate hydrolases"/>
    <property type="match status" value="1"/>
</dbReference>
<feature type="region of interest" description="Disordered" evidence="4">
    <location>
        <begin position="290"/>
        <end position="309"/>
    </location>
</feature>
<gene>
    <name evidence="6" type="ORF">RQP53_07660</name>
</gene>
<dbReference type="PANTHER" id="PTHR23073">
    <property type="entry name" value="26S PROTEASOME REGULATORY SUBUNIT"/>
    <property type="match status" value="1"/>
</dbReference>
<feature type="compositionally biased region" description="Low complexity" evidence="4">
    <location>
        <begin position="16"/>
        <end position="26"/>
    </location>
</feature>
<dbReference type="GO" id="GO:0005524">
    <property type="term" value="F:ATP binding"/>
    <property type="evidence" value="ECO:0007669"/>
    <property type="project" value="UniProtKB-KW"/>
</dbReference>
<organism evidence="6 7">
    <name type="scientific">Roseateles aquae</name>
    <dbReference type="NCBI Taxonomy" id="3077235"/>
    <lineage>
        <taxon>Bacteria</taxon>
        <taxon>Pseudomonadati</taxon>
        <taxon>Pseudomonadota</taxon>
        <taxon>Betaproteobacteria</taxon>
        <taxon>Burkholderiales</taxon>
        <taxon>Sphaerotilaceae</taxon>
        <taxon>Roseateles</taxon>
    </lineage>
</organism>
<protein>
    <submittedName>
        <fullName evidence="6">ATP-binding protein</fullName>
    </submittedName>
</protein>
<evidence type="ECO:0000256" key="4">
    <source>
        <dbReference type="SAM" id="MobiDB-lite"/>
    </source>
</evidence>
<dbReference type="Gene3D" id="3.40.50.300">
    <property type="entry name" value="P-loop containing nucleotide triphosphate hydrolases"/>
    <property type="match status" value="1"/>
</dbReference>
<dbReference type="InterPro" id="IPR027417">
    <property type="entry name" value="P-loop_NTPase"/>
</dbReference>
<dbReference type="RefSeq" id="WP_315649631.1">
    <property type="nucleotide sequence ID" value="NZ_JAVXZY010000002.1"/>
</dbReference>
<comment type="caution">
    <text evidence="6">The sequence shown here is derived from an EMBL/GenBank/DDBJ whole genome shotgun (WGS) entry which is preliminary data.</text>
</comment>
<evidence type="ECO:0000259" key="5">
    <source>
        <dbReference type="SMART" id="SM00382"/>
    </source>
</evidence>
<reference evidence="6" key="1">
    <citation type="submission" date="2023-09" db="EMBL/GenBank/DDBJ databases">
        <title>Paucibacter sp. APW11 Genome sequencing and assembly.</title>
        <authorList>
            <person name="Kim I."/>
        </authorList>
    </citation>
    <scope>NUCLEOTIDE SEQUENCE</scope>
    <source>
        <strain evidence="6">APW11</strain>
    </source>
</reference>
<feature type="region of interest" description="Disordered" evidence="4">
    <location>
        <begin position="1"/>
        <end position="28"/>
    </location>
</feature>
<keyword evidence="2" id="KW-0547">Nucleotide-binding</keyword>
<feature type="domain" description="AAA+ ATPase" evidence="5">
    <location>
        <begin position="455"/>
        <end position="588"/>
    </location>
</feature>
<evidence type="ECO:0000256" key="1">
    <source>
        <dbReference type="ARBA" id="ARBA00006914"/>
    </source>
</evidence>
<evidence type="ECO:0000256" key="2">
    <source>
        <dbReference type="ARBA" id="ARBA00022741"/>
    </source>
</evidence>
<dbReference type="CDD" id="cd19481">
    <property type="entry name" value="RecA-like_protease"/>
    <property type="match status" value="1"/>
</dbReference>
<evidence type="ECO:0000256" key="3">
    <source>
        <dbReference type="ARBA" id="ARBA00022840"/>
    </source>
</evidence>